<dbReference type="PANTHER" id="PTHR24078">
    <property type="entry name" value="DNAJ HOMOLOG SUBFAMILY C MEMBER"/>
    <property type="match status" value="1"/>
</dbReference>
<dbReference type="STRING" id="268474.A0A0V1MDU4"/>
<evidence type="ECO:0000256" key="1">
    <source>
        <dbReference type="ARBA" id="ARBA00004230"/>
    </source>
</evidence>
<dbReference type="GO" id="GO:0005829">
    <property type="term" value="C:cytosol"/>
    <property type="evidence" value="ECO:0007669"/>
    <property type="project" value="TreeGrafter"/>
</dbReference>
<keyword evidence="2" id="KW-0970">Cilium biogenesis/degradation</keyword>
<sequence length="380" mass="42277">MQNKSFQKFTTPKKVRNSLTFVGDGVSRIALTRSVVKIRMGKDYYKILGISRSATEDEIKKAYRKMALKYHPDKNKSPDAESKFKEIAEAYDVLSDAKKKEIYDKFGEEGLKGGMNAGPSGQASGHEGFHYAFTGDPRQIFAQFFGGEDPFATFFSSGRMGESMETEDIFSHFMPSGQTHTFTNIAGGGAPAGCPRQQDPPLLHDIMLSLEEVYKGCVKRMKVKRKVLNPDGFTTRTEDKVLTVNVKPGWKAGTKITFPKEGDQAPNRIPADIVFVVKDKPHDVFKREGSDIRYVANVSLRDALCGCSIHVPTLDPHAAVPLQMTSVIKPGQVTRFHGMGLPFPKQPDRRGDLIVEFKVKFPDTLPNATKEILRDCLPPK</sequence>
<keyword evidence="3" id="KW-0282">Flagellum</keyword>
<dbReference type="PROSITE" id="PS50076">
    <property type="entry name" value="DNAJ_2"/>
    <property type="match status" value="1"/>
</dbReference>
<dbReference type="SMART" id="SM00271">
    <property type="entry name" value="DnaJ"/>
    <property type="match status" value="1"/>
</dbReference>
<dbReference type="SUPFAM" id="SSF46565">
    <property type="entry name" value="Chaperone J-domain"/>
    <property type="match status" value="1"/>
</dbReference>
<dbReference type="PRINTS" id="PR00625">
    <property type="entry name" value="JDOMAIN"/>
</dbReference>
<proteinExistence type="predicted"/>
<dbReference type="Gene3D" id="1.10.287.110">
    <property type="entry name" value="DnaJ domain"/>
    <property type="match status" value="1"/>
</dbReference>
<dbReference type="CDD" id="cd06257">
    <property type="entry name" value="DnaJ"/>
    <property type="match status" value="1"/>
</dbReference>
<dbReference type="FunFam" id="2.60.260.20:FF:000006">
    <property type="entry name" value="DnaJ subfamily B member 13"/>
    <property type="match status" value="1"/>
</dbReference>
<evidence type="ECO:0000259" key="14">
    <source>
        <dbReference type="PROSITE" id="PS50076"/>
    </source>
</evidence>
<dbReference type="GO" id="GO:0007017">
    <property type="term" value="P:microtubule-based process"/>
    <property type="evidence" value="ECO:0007669"/>
    <property type="project" value="UniProtKB-ARBA"/>
</dbReference>
<dbReference type="FunFam" id="2.60.260.20:FF:000002">
    <property type="entry name" value="Dnaj homolog subfamily b member"/>
    <property type="match status" value="1"/>
</dbReference>
<dbReference type="Pfam" id="PF00226">
    <property type="entry name" value="DnaJ"/>
    <property type="match status" value="1"/>
</dbReference>
<dbReference type="InterPro" id="IPR002939">
    <property type="entry name" value="DnaJ_C"/>
</dbReference>
<accession>A0A0V1MDU4</accession>
<evidence type="ECO:0000256" key="10">
    <source>
        <dbReference type="ARBA" id="ARBA00075378"/>
    </source>
</evidence>
<dbReference type="Proteomes" id="UP000054843">
    <property type="component" value="Unassembled WGS sequence"/>
</dbReference>
<reference evidence="15 16" key="1">
    <citation type="submission" date="2015-01" db="EMBL/GenBank/DDBJ databases">
        <title>Evolution of Trichinella species and genotypes.</title>
        <authorList>
            <person name="Korhonen P.K."/>
            <person name="Edoardo P."/>
            <person name="Giuseppe L.R."/>
            <person name="Gasser R.B."/>
        </authorList>
    </citation>
    <scope>NUCLEOTIDE SEQUENCE [LARGE SCALE GENOMIC DNA]</scope>
    <source>
        <strain evidence="15">ISS1980</strain>
    </source>
</reference>
<evidence type="ECO:0000256" key="4">
    <source>
        <dbReference type="ARBA" id="ARBA00023069"/>
    </source>
</evidence>
<dbReference type="SUPFAM" id="SSF49493">
    <property type="entry name" value="HSP40/DnaJ peptide-binding domain"/>
    <property type="match status" value="2"/>
</dbReference>
<name>A0A0V1MDU4_9BILA</name>
<keyword evidence="6" id="KW-0966">Cell projection</keyword>
<dbReference type="InterPro" id="IPR001623">
    <property type="entry name" value="DnaJ_domain"/>
</dbReference>
<dbReference type="OrthoDB" id="550424at2759"/>
<dbReference type="GO" id="GO:0030030">
    <property type="term" value="P:cell projection organization"/>
    <property type="evidence" value="ECO:0007669"/>
    <property type="project" value="UniProtKB-KW"/>
</dbReference>
<dbReference type="InterPro" id="IPR036869">
    <property type="entry name" value="J_dom_sf"/>
</dbReference>
<keyword evidence="5" id="KW-0143">Chaperone</keyword>
<comment type="caution">
    <text evidence="15">The sequence shown here is derived from an EMBL/GenBank/DDBJ whole genome shotgun (WGS) entry which is preliminary data.</text>
</comment>
<dbReference type="GO" id="GO:0051082">
    <property type="term" value="F:unfolded protein binding"/>
    <property type="evidence" value="ECO:0007669"/>
    <property type="project" value="InterPro"/>
</dbReference>
<dbReference type="Pfam" id="PF01556">
    <property type="entry name" value="DnaJ_C"/>
    <property type="match status" value="1"/>
</dbReference>
<organism evidence="15 16">
    <name type="scientific">Trichinella papuae</name>
    <dbReference type="NCBI Taxonomy" id="268474"/>
    <lineage>
        <taxon>Eukaryota</taxon>
        <taxon>Metazoa</taxon>
        <taxon>Ecdysozoa</taxon>
        <taxon>Nematoda</taxon>
        <taxon>Enoplea</taxon>
        <taxon>Dorylaimia</taxon>
        <taxon>Trichinellida</taxon>
        <taxon>Trichinellidae</taxon>
        <taxon>Trichinella</taxon>
    </lineage>
</organism>
<evidence type="ECO:0000256" key="5">
    <source>
        <dbReference type="ARBA" id="ARBA00023186"/>
    </source>
</evidence>
<evidence type="ECO:0000256" key="13">
    <source>
        <dbReference type="ARBA" id="ARBA00081125"/>
    </source>
</evidence>
<protein>
    <recommendedName>
        <fullName evidence="9">DnaJ homolog subfamily B member 13</fullName>
    </recommendedName>
    <alternativeName>
        <fullName evidence="12">Testis and spermatogenesis cell-related protein 6</fullName>
    </alternativeName>
    <alternativeName>
        <fullName evidence="13">Testis spermatocyte apoptosis-related gene 6 protein</fullName>
    </alternativeName>
    <alternativeName>
        <fullName evidence="10">Testis spermatogenesis apoptosis-related gene 3 protein</fullName>
    </alternativeName>
    <alternativeName>
        <fullName evidence="11">Testis spermatogenesis apoptosis-related gene 6 protein</fullName>
    </alternativeName>
</protein>
<dbReference type="Gene3D" id="2.60.260.20">
    <property type="entry name" value="Urease metallochaperone UreE, N-terminal domain"/>
    <property type="match status" value="2"/>
</dbReference>
<evidence type="ECO:0000256" key="12">
    <source>
        <dbReference type="ARBA" id="ARBA00080190"/>
    </source>
</evidence>
<feature type="domain" description="J" evidence="14">
    <location>
        <begin position="43"/>
        <end position="107"/>
    </location>
</feature>
<gene>
    <name evidence="15" type="primary">DNAJB1</name>
    <name evidence="15" type="ORF">T10_4414</name>
</gene>
<evidence type="ECO:0000256" key="11">
    <source>
        <dbReference type="ARBA" id="ARBA00078669"/>
    </source>
</evidence>
<dbReference type="EMBL" id="JYDO01000128">
    <property type="protein sequence ID" value="KRZ69789.1"/>
    <property type="molecule type" value="Genomic_DNA"/>
</dbReference>
<evidence type="ECO:0000256" key="7">
    <source>
        <dbReference type="ARBA" id="ARBA00056649"/>
    </source>
</evidence>
<dbReference type="GO" id="GO:0036126">
    <property type="term" value="C:sperm flagellum"/>
    <property type="evidence" value="ECO:0007669"/>
    <property type="project" value="UniProtKB-ARBA"/>
</dbReference>
<comment type="subunit">
    <text evidence="8">Homodimer. Component of the axonemal radial spoke complex 1 (RS1), at least composed of spoke head proteins RSPH1, RSPH3, RSPH9 and the cilia-specific component RSPH4A or sperm-specific component RSPH6A, spoke stalk proteins RSPH14, DNAJB13, DYDC1, ROPN1L and NME5, and the anchor protein IQUB. Interacts with SUN5. Interacts with IQUB.</text>
</comment>
<dbReference type="CDD" id="cd10747">
    <property type="entry name" value="DnaJ_C"/>
    <property type="match status" value="1"/>
</dbReference>
<dbReference type="PANTHER" id="PTHR24078:SF553">
    <property type="entry name" value="DNAJ HOMOLOG SUBFAMILY B MEMBER 5"/>
    <property type="match status" value="1"/>
</dbReference>
<dbReference type="FunFam" id="1.10.287.110:FF:000033">
    <property type="entry name" value="dnaJ homolog subfamily B member 13"/>
    <property type="match status" value="1"/>
</dbReference>
<dbReference type="PROSITE" id="PS00636">
    <property type="entry name" value="DNAJ_1"/>
    <property type="match status" value="1"/>
</dbReference>
<evidence type="ECO:0000256" key="8">
    <source>
        <dbReference type="ARBA" id="ARBA00064985"/>
    </source>
</evidence>
<dbReference type="AlphaFoldDB" id="A0A0V1MDU4"/>
<keyword evidence="16" id="KW-1185">Reference proteome</keyword>
<evidence type="ECO:0000256" key="3">
    <source>
        <dbReference type="ARBA" id="ARBA00022846"/>
    </source>
</evidence>
<comment type="function">
    <text evidence="7">Functions as part of axonemal radial spoke complexes that play an important part in the motility of sperm and cilia.</text>
</comment>
<evidence type="ECO:0000256" key="6">
    <source>
        <dbReference type="ARBA" id="ARBA00023273"/>
    </source>
</evidence>
<dbReference type="InterPro" id="IPR051339">
    <property type="entry name" value="DnaJ_subfamily_B"/>
</dbReference>
<dbReference type="InterPro" id="IPR018253">
    <property type="entry name" value="DnaJ_domain_CS"/>
</dbReference>
<evidence type="ECO:0000313" key="15">
    <source>
        <dbReference type="EMBL" id="KRZ69789.1"/>
    </source>
</evidence>
<keyword evidence="4" id="KW-0969">Cilium</keyword>
<evidence type="ECO:0000256" key="2">
    <source>
        <dbReference type="ARBA" id="ARBA00022794"/>
    </source>
</evidence>
<dbReference type="InterPro" id="IPR008971">
    <property type="entry name" value="HSP40/DnaJ_pept-bd"/>
</dbReference>
<comment type="subcellular location">
    <subcellularLocation>
        <location evidence="1">Cell projection</location>
        <location evidence="1">Cilium</location>
        <location evidence="1">Flagellum</location>
    </subcellularLocation>
</comment>
<dbReference type="GO" id="GO:0006457">
    <property type="term" value="P:protein folding"/>
    <property type="evidence" value="ECO:0007669"/>
    <property type="project" value="InterPro"/>
</dbReference>
<dbReference type="GO" id="GO:0051087">
    <property type="term" value="F:protein-folding chaperone binding"/>
    <property type="evidence" value="ECO:0007669"/>
    <property type="project" value="TreeGrafter"/>
</dbReference>
<evidence type="ECO:0000256" key="9">
    <source>
        <dbReference type="ARBA" id="ARBA00071910"/>
    </source>
</evidence>
<evidence type="ECO:0000313" key="16">
    <source>
        <dbReference type="Proteomes" id="UP000054843"/>
    </source>
</evidence>